<dbReference type="InterPro" id="IPR006311">
    <property type="entry name" value="TAT_signal"/>
</dbReference>
<accession>A0A3A5L252</accession>
<dbReference type="RefSeq" id="WP_120011756.1">
    <property type="nucleotide sequence ID" value="NZ_QZWZ01000001.1"/>
</dbReference>
<sequence length="109" mass="13227">MDRRSFLTAMFGVAGAAVLASAVRPVNAVAGVPNVGNGILDELDAPDTEPFDDDGTQADLEPVYHRHWHRRQYRRRRRRVWRRYCRSYWRYGYRRRRCYRRRVWGFYRF</sequence>
<protein>
    <submittedName>
        <fullName evidence="1">Protamine-2 (Modular protein)</fullName>
    </submittedName>
</protein>
<dbReference type="PROSITE" id="PS51318">
    <property type="entry name" value="TAT"/>
    <property type="match status" value="1"/>
</dbReference>
<name>A0A3A5L252_9HYPH</name>
<evidence type="ECO:0000313" key="1">
    <source>
        <dbReference type="EMBL" id="RJT42411.1"/>
    </source>
</evidence>
<evidence type="ECO:0000313" key="2">
    <source>
        <dbReference type="Proteomes" id="UP000272706"/>
    </source>
</evidence>
<comment type="caution">
    <text evidence="1">The sequence shown here is derived from an EMBL/GenBank/DDBJ whole genome shotgun (WGS) entry which is preliminary data.</text>
</comment>
<dbReference type="AlphaFoldDB" id="A0A3A5L252"/>
<dbReference type="Proteomes" id="UP000272706">
    <property type="component" value="Unassembled WGS sequence"/>
</dbReference>
<dbReference type="EMBL" id="QZWZ01000001">
    <property type="protein sequence ID" value="RJT42411.1"/>
    <property type="molecule type" value="Genomic_DNA"/>
</dbReference>
<organism evidence="1 2">
    <name type="scientific">Mesorhizobium waimense</name>
    <dbReference type="NCBI Taxonomy" id="1300307"/>
    <lineage>
        <taxon>Bacteria</taxon>
        <taxon>Pseudomonadati</taxon>
        <taxon>Pseudomonadota</taxon>
        <taxon>Alphaproteobacteria</taxon>
        <taxon>Hyphomicrobiales</taxon>
        <taxon>Phyllobacteriaceae</taxon>
        <taxon>Mesorhizobium</taxon>
    </lineage>
</organism>
<reference evidence="1 2" key="1">
    <citation type="submission" date="2018-09" db="EMBL/GenBank/DDBJ databases">
        <title>Mesorhizobium carmichaelinearum sp. nov. isolated from Carmichaelinea spp. root nodules in New Zealand.</title>
        <authorList>
            <person name="De Meyer S.E."/>
        </authorList>
    </citation>
    <scope>NUCLEOTIDE SEQUENCE [LARGE SCALE GENOMIC DNA]</scope>
    <source>
        <strain evidence="1 2">ICMP19557</strain>
    </source>
</reference>
<keyword evidence="2" id="KW-1185">Reference proteome</keyword>
<proteinExistence type="predicted"/>
<gene>
    <name evidence="1" type="ORF">D3227_00605</name>
</gene>